<organism evidence="2 3">
    <name type="scientific">Streptococcus gallinaceus</name>
    <dbReference type="NCBI Taxonomy" id="165758"/>
    <lineage>
        <taxon>Bacteria</taxon>
        <taxon>Bacillati</taxon>
        <taxon>Bacillota</taxon>
        <taxon>Bacilli</taxon>
        <taxon>Lactobacillales</taxon>
        <taxon>Streptococcaceae</taxon>
        <taxon>Streptococcus</taxon>
    </lineage>
</organism>
<name>A0ABV2JJP9_9STRE</name>
<dbReference type="InterPro" id="IPR008875">
    <property type="entry name" value="TraX"/>
</dbReference>
<dbReference type="EMBL" id="JBEPMK010000002">
    <property type="protein sequence ID" value="MET3644139.1"/>
    <property type="molecule type" value="Genomic_DNA"/>
</dbReference>
<dbReference type="Proteomes" id="UP001549055">
    <property type="component" value="Unassembled WGS sequence"/>
</dbReference>
<keyword evidence="1" id="KW-0812">Transmembrane</keyword>
<keyword evidence="1" id="KW-1133">Transmembrane helix</keyword>
<gene>
    <name evidence="2" type="ORF">ABID27_000761</name>
</gene>
<dbReference type="Pfam" id="PF05857">
    <property type="entry name" value="TraX"/>
    <property type="match status" value="1"/>
</dbReference>
<keyword evidence="1" id="KW-0472">Membrane</keyword>
<feature type="transmembrane region" description="Helical" evidence="1">
    <location>
        <begin position="61"/>
        <end position="92"/>
    </location>
</feature>
<feature type="transmembrane region" description="Helical" evidence="1">
    <location>
        <begin position="104"/>
        <end position="126"/>
    </location>
</feature>
<evidence type="ECO:0000256" key="1">
    <source>
        <dbReference type="SAM" id="Phobius"/>
    </source>
</evidence>
<proteinExistence type="predicted"/>
<feature type="transmembrane region" description="Helical" evidence="1">
    <location>
        <begin position="31"/>
        <end position="49"/>
    </location>
</feature>
<keyword evidence="3" id="KW-1185">Reference proteome</keyword>
<reference evidence="2 3" key="1">
    <citation type="submission" date="2024-06" db="EMBL/GenBank/DDBJ databases">
        <title>Genomic Encyclopedia of Type Strains, Phase IV (KMG-IV): sequencing the most valuable type-strain genomes for metagenomic binning, comparative biology and taxonomic classification.</title>
        <authorList>
            <person name="Goeker M."/>
        </authorList>
    </citation>
    <scope>NUCLEOTIDE SEQUENCE [LARGE SCALE GENOMIC DNA]</scope>
    <source>
        <strain evidence="2 3">DSM 15349</strain>
    </source>
</reference>
<sequence length="141" mass="16135">MLGFLILSALISKLPFDLATYGQVEWAHQNIFTTFVLFFVILMGIDWAIDKFRYRSIPIVLLLSVSGIALSEVFSVNFGFYGIGLGLIFYFGHKGKFPALLRQTLGYLIFLKELSSIFAFLALLFYNGQRGKQSKWFNYSF</sequence>
<evidence type="ECO:0000313" key="2">
    <source>
        <dbReference type="EMBL" id="MET3644139.1"/>
    </source>
</evidence>
<accession>A0ABV2JJP9</accession>
<protein>
    <submittedName>
        <fullName evidence="2">Uncharacterized protein</fullName>
    </submittedName>
</protein>
<dbReference type="RefSeq" id="WP_354280367.1">
    <property type="nucleotide sequence ID" value="NZ_JBEPMK010000002.1"/>
</dbReference>
<comment type="caution">
    <text evidence="2">The sequence shown here is derived from an EMBL/GenBank/DDBJ whole genome shotgun (WGS) entry which is preliminary data.</text>
</comment>
<evidence type="ECO:0000313" key="3">
    <source>
        <dbReference type="Proteomes" id="UP001549055"/>
    </source>
</evidence>